<accession>A0ABS1B930</accession>
<dbReference type="EMBL" id="JAEDAJ010000003">
    <property type="protein sequence ID" value="MBK0331159.1"/>
    <property type="molecule type" value="Genomic_DNA"/>
</dbReference>
<evidence type="ECO:0000256" key="2">
    <source>
        <dbReference type="SAM" id="Phobius"/>
    </source>
</evidence>
<keyword evidence="2" id="KW-1133">Transmembrane helix</keyword>
<evidence type="ECO:0000313" key="4">
    <source>
        <dbReference type="Proteomes" id="UP000612352"/>
    </source>
</evidence>
<evidence type="ECO:0000313" key="3">
    <source>
        <dbReference type="EMBL" id="MBK0331159.1"/>
    </source>
</evidence>
<reference evidence="3 4" key="1">
    <citation type="submission" date="2020-12" db="EMBL/GenBank/DDBJ databases">
        <title>Brachybacterium sp. MASK1Z-5, whole genome shotgun sequence.</title>
        <authorList>
            <person name="Tuo L."/>
        </authorList>
    </citation>
    <scope>NUCLEOTIDE SEQUENCE [LARGE SCALE GENOMIC DNA]</scope>
    <source>
        <strain evidence="3 4">MASK1Z-5</strain>
    </source>
</reference>
<evidence type="ECO:0000256" key="1">
    <source>
        <dbReference type="SAM" id="MobiDB-lite"/>
    </source>
</evidence>
<keyword evidence="4" id="KW-1185">Reference proteome</keyword>
<keyword evidence="2" id="KW-0812">Transmembrane</keyword>
<dbReference type="Proteomes" id="UP000612352">
    <property type="component" value="Unassembled WGS sequence"/>
</dbReference>
<feature type="transmembrane region" description="Helical" evidence="2">
    <location>
        <begin position="74"/>
        <end position="95"/>
    </location>
</feature>
<gene>
    <name evidence="3" type="ORF">I8D64_07050</name>
</gene>
<name>A0ABS1B930_9MICO</name>
<dbReference type="RefSeq" id="WP_200501821.1">
    <property type="nucleotide sequence ID" value="NZ_JAEDAJ010000003.1"/>
</dbReference>
<protein>
    <submittedName>
        <fullName evidence="3">DUF4245 domain-containing protein</fullName>
    </submittedName>
</protein>
<sequence length="246" mass="25241">MPTPKDPSAQASEHRSEPVPESAKSAEGVESAEGVGKDGADATPSSAPAAAPAPAPRKRSPYSMSKGDASMRNIAWALGLTLGCVAVVGVIFFGVGRSVDREIPETSRLDVGASAQRAQEQAPFPVAQPALDSSWTPRAADYTAGDRPTWELRFTSPSNSLVTIVESEEMSAADLSSQLPGADATGDVTIEGVDCQRVSGEDEEDGITCQGDGWAVIVHGAADEGELDTAAKATVRSIEDGGTAGS</sequence>
<proteinExistence type="predicted"/>
<keyword evidence="2" id="KW-0472">Membrane</keyword>
<feature type="region of interest" description="Disordered" evidence="1">
    <location>
        <begin position="1"/>
        <end position="66"/>
    </location>
</feature>
<comment type="caution">
    <text evidence="3">The sequence shown here is derived from an EMBL/GenBank/DDBJ whole genome shotgun (WGS) entry which is preliminary data.</text>
</comment>
<dbReference type="Pfam" id="PF14030">
    <property type="entry name" value="DUF4245"/>
    <property type="match status" value="1"/>
</dbReference>
<organism evidence="3 4">
    <name type="scientific">Brachybacterium halotolerans</name>
    <dbReference type="NCBI Taxonomy" id="2795215"/>
    <lineage>
        <taxon>Bacteria</taxon>
        <taxon>Bacillati</taxon>
        <taxon>Actinomycetota</taxon>
        <taxon>Actinomycetes</taxon>
        <taxon>Micrococcales</taxon>
        <taxon>Dermabacteraceae</taxon>
        <taxon>Brachybacterium</taxon>
    </lineage>
</organism>
<dbReference type="InterPro" id="IPR025339">
    <property type="entry name" value="DUF4245"/>
</dbReference>
<feature type="compositionally biased region" description="Low complexity" evidence="1">
    <location>
        <begin position="41"/>
        <end position="52"/>
    </location>
</feature>